<dbReference type="STRING" id="1123069.ruthe_00620"/>
<proteinExistence type="predicted"/>
<name>S9R5G8_9RHOB</name>
<evidence type="ECO:0000259" key="1">
    <source>
        <dbReference type="Pfam" id="PF19834"/>
    </source>
</evidence>
<dbReference type="EMBL" id="AOLV01000008">
    <property type="protein sequence ID" value="EPX87223.1"/>
    <property type="molecule type" value="Genomic_DNA"/>
</dbReference>
<protein>
    <recommendedName>
        <fullName evidence="1">DUF6314 domain-containing protein</fullName>
    </recommendedName>
</protein>
<comment type="caution">
    <text evidence="2">The sequence shown here is derived from an EMBL/GenBank/DDBJ whole genome shotgun (WGS) entry which is preliminary data.</text>
</comment>
<dbReference type="HOGENOM" id="CLU_093209_1_1_5"/>
<dbReference type="Pfam" id="PF19834">
    <property type="entry name" value="DUF6314"/>
    <property type="match status" value="1"/>
</dbReference>
<feature type="domain" description="DUF6314" evidence="1">
    <location>
        <begin position="7"/>
        <end position="134"/>
    </location>
</feature>
<reference evidence="2 3" key="1">
    <citation type="journal article" date="2013" name="Stand. Genomic Sci.">
        <title>Genome sequence of the reddish-pigmented Rubellimicrobium thermophilum type strain (DSM 16684(T)), a member of the Roseobacter clade.</title>
        <authorList>
            <person name="Fiebig A."/>
            <person name="Riedel T."/>
            <person name="Gronow S."/>
            <person name="Petersen J."/>
            <person name="Klenk H.P."/>
            <person name="Goker M."/>
        </authorList>
    </citation>
    <scope>NUCLEOTIDE SEQUENCE [LARGE SCALE GENOMIC DNA]</scope>
    <source>
        <strain evidence="2 3">DSM 16684</strain>
    </source>
</reference>
<dbReference type="Proteomes" id="UP000015346">
    <property type="component" value="Unassembled WGS sequence"/>
</dbReference>
<dbReference type="AlphaFoldDB" id="S9R5G8"/>
<evidence type="ECO:0000313" key="3">
    <source>
        <dbReference type="Proteomes" id="UP000015346"/>
    </source>
</evidence>
<sequence length="137" mass="15542">MLRPEDFLGLWRLERIIDDRLSGMAGRFEGTARLVPQGDGLLYREEGMLRLGEGTPLVAHRSYLWRWEGDAVAVSFTDGRPFHRFRPAGIAAGTDHPCGADLYRVLYDFAAFPRWTAQWDVAGPRKAYRMVSVYGPP</sequence>
<dbReference type="OrthoDB" id="7351979at2"/>
<accession>S9R5G8</accession>
<keyword evidence="3" id="KW-1185">Reference proteome</keyword>
<organism evidence="2 3">
    <name type="scientific">Rubellimicrobium thermophilum DSM 16684</name>
    <dbReference type="NCBI Taxonomy" id="1123069"/>
    <lineage>
        <taxon>Bacteria</taxon>
        <taxon>Pseudomonadati</taxon>
        <taxon>Pseudomonadota</taxon>
        <taxon>Alphaproteobacteria</taxon>
        <taxon>Rhodobacterales</taxon>
        <taxon>Roseobacteraceae</taxon>
        <taxon>Rubellimicrobium</taxon>
    </lineage>
</organism>
<gene>
    <name evidence="2" type="ORF">ruthe_00620</name>
</gene>
<dbReference type="RefSeq" id="WP_021096727.1">
    <property type="nucleotide sequence ID" value="NZ_KE557320.1"/>
</dbReference>
<evidence type="ECO:0000313" key="2">
    <source>
        <dbReference type="EMBL" id="EPX87223.1"/>
    </source>
</evidence>
<dbReference type="InterPro" id="IPR045632">
    <property type="entry name" value="DUF6314"/>
</dbReference>